<reference evidence="1" key="1">
    <citation type="submission" date="2020-11" db="EMBL/GenBank/DDBJ databases">
        <authorList>
            <person name="Tran Van P."/>
        </authorList>
    </citation>
    <scope>NUCLEOTIDE SEQUENCE</scope>
</reference>
<keyword evidence="2" id="KW-1185">Reference proteome</keyword>
<protein>
    <submittedName>
        <fullName evidence="1">Uncharacterized protein</fullName>
    </submittedName>
</protein>
<dbReference type="AlphaFoldDB" id="A0A7R9PVN7"/>
<organism evidence="1">
    <name type="scientific">Medioppia subpectinata</name>
    <dbReference type="NCBI Taxonomy" id="1979941"/>
    <lineage>
        <taxon>Eukaryota</taxon>
        <taxon>Metazoa</taxon>
        <taxon>Ecdysozoa</taxon>
        <taxon>Arthropoda</taxon>
        <taxon>Chelicerata</taxon>
        <taxon>Arachnida</taxon>
        <taxon>Acari</taxon>
        <taxon>Acariformes</taxon>
        <taxon>Sarcoptiformes</taxon>
        <taxon>Oribatida</taxon>
        <taxon>Brachypylina</taxon>
        <taxon>Oppioidea</taxon>
        <taxon>Oppiidae</taxon>
        <taxon>Medioppia</taxon>
    </lineage>
</organism>
<proteinExistence type="predicted"/>
<evidence type="ECO:0000313" key="1">
    <source>
        <dbReference type="EMBL" id="CAD7622607.1"/>
    </source>
</evidence>
<dbReference type="EMBL" id="CAJPIZ010001187">
    <property type="protein sequence ID" value="CAG2103037.1"/>
    <property type="molecule type" value="Genomic_DNA"/>
</dbReference>
<evidence type="ECO:0000313" key="2">
    <source>
        <dbReference type="Proteomes" id="UP000759131"/>
    </source>
</evidence>
<sequence>MMTIVSLTTAHKHINHSYNVGLLMVERSSFRFDLDHIGPAIDIAIQKCGNEYNIYLNVIQVPVNTRIDSCIQYDSVYSGFPLRPIN</sequence>
<dbReference type="EMBL" id="OC855762">
    <property type="protein sequence ID" value="CAD7622607.1"/>
    <property type="molecule type" value="Genomic_DNA"/>
</dbReference>
<accession>A0A7R9PVN7</accession>
<dbReference type="Proteomes" id="UP000759131">
    <property type="component" value="Unassembled WGS sequence"/>
</dbReference>
<name>A0A7R9PVN7_9ACAR</name>
<gene>
    <name evidence="1" type="ORF">OSB1V03_LOCUS3070</name>
</gene>